<evidence type="ECO:0000313" key="4">
    <source>
        <dbReference type="Proteomes" id="UP000310406"/>
    </source>
</evidence>
<protein>
    <submittedName>
        <fullName evidence="3">DUF2520 domain-containing protein</fullName>
    </submittedName>
</protein>
<dbReference type="PANTHER" id="PTHR40459:SF1">
    <property type="entry name" value="CONSERVED HYPOTHETICAL ALANINE AND LEUCINE RICH PROTEIN"/>
    <property type="match status" value="1"/>
</dbReference>
<gene>
    <name evidence="3" type="ORF">EZV76_15455</name>
</gene>
<dbReference type="OrthoDB" id="9810755at2"/>
<dbReference type="Gene3D" id="1.10.1040.20">
    <property type="entry name" value="ProC-like, C-terminal domain"/>
    <property type="match status" value="1"/>
</dbReference>
<comment type="caution">
    <text evidence="3">The sequence shown here is derived from an EMBL/GenBank/DDBJ whole genome shotgun (WGS) entry which is preliminary data.</text>
</comment>
<dbReference type="EMBL" id="SNTZ01000014">
    <property type="protein sequence ID" value="THV57267.1"/>
    <property type="molecule type" value="Genomic_DNA"/>
</dbReference>
<name>A0A4S8RG46_9FLAO</name>
<dbReference type="SUPFAM" id="SSF51735">
    <property type="entry name" value="NAD(P)-binding Rossmann-fold domains"/>
    <property type="match status" value="1"/>
</dbReference>
<proteinExistence type="predicted"/>
<dbReference type="PANTHER" id="PTHR40459">
    <property type="entry name" value="CONSERVED HYPOTHETICAL ALANINE AND LEUCINE RICH PROTEIN"/>
    <property type="match status" value="1"/>
</dbReference>
<dbReference type="InterPro" id="IPR028939">
    <property type="entry name" value="P5C_Rdtase_cat_N"/>
</dbReference>
<accession>A0A4S8RG46</accession>
<feature type="domain" description="DUF2520" evidence="2">
    <location>
        <begin position="121"/>
        <end position="243"/>
    </location>
</feature>
<dbReference type="Gene3D" id="3.40.50.720">
    <property type="entry name" value="NAD(P)-binding Rossmann-like Domain"/>
    <property type="match status" value="1"/>
</dbReference>
<dbReference type="RefSeq" id="WP_136567466.1">
    <property type="nucleotide sequence ID" value="NZ_SNTZ01000014.1"/>
</dbReference>
<evidence type="ECO:0000313" key="3">
    <source>
        <dbReference type="EMBL" id="THV57267.1"/>
    </source>
</evidence>
<feature type="domain" description="Pyrroline-5-carboxylate reductase catalytic N-terminal" evidence="1">
    <location>
        <begin position="4"/>
        <end position="84"/>
    </location>
</feature>
<evidence type="ECO:0000259" key="1">
    <source>
        <dbReference type="Pfam" id="PF03807"/>
    </source>
</evidence>
<keyword evidence="4" id="KW-1185">Reference proteome</keyword>
<dbReference type="InterPro" id="IPR008927">
    <property type="entry name" value="6-PGluconate_DH-like_C_sf"/>
</dbReference>
<evidence type="ECO:0000259" key="2">
    <source>
        <dbReference type="Pfam" id="PF10728"/>
    </source>
</evidence>
<dbReference type="InterPro" id="IPR018931">
    <property type="entry name" value="DUF2520"/>
</dbReference>
<sequence>MLNIVVLGTGNLAKHLFQAFSKTDKAQVVQVVGRNQDQLQWFADSVSVSNDFSSILDADVYLVSVKDDAIAEVSQALSHKKGVVAHTSGAVPLYAIAAERKGVFYPLQTFTKGKTLDFSTIPICIEGNDNVTLGILEELAKSISEQVYQINSDQRKKLHLAAVFVNNFTNYLYGVGEAICMDSNLSFDLLKPLIMETAEKVQYLSPKEAQTGPARRGDQNSMQEHLKLLKDKKQIELYKLCSVAIEHIYEKEL</sequence>
<dbReference type="Proteomes" id="UP000310406">
    <property type="component" value="Unassembled WGS sequence"/>
</dbReference>
<dbReference type="InterPro" id="IPR036291">
    <property type="entry name" value="NAD(P)-bd_dom_sf"/>
</dbReference>
<organism evidence="3 4">
    <name type="scientific">Flagellimonas alvinocaridis</name>
    <dbReference type="NCBI Taxonomy" id="2530200"/>
    <lineage>
        <taxon>Bacteria</taxon>
        <taxon>Pseudomonadati</taxon>
        <taxon>Bacteroidota</taxon>
        <taxon>Flavobacteriia</taxon>
        <taxon>Flavobacteriales</taxon>
        <taxon>Flavobacteriaceae</taxon>
        <taxon>Flagellimonas</taxon>
    </lineage>
</organism>
<dbReference type="SUPFAM" id="SSF48179">
    <property type="entry name" value="6-phosphogluconate dehydrogenase C-terminal domain-like"/>
    <property type="match status" value="1"/>
</dbReference>
<dbReference type="AlphaFoldDB" id="A0A4S8RG46"/>
<dbReference type="Pfam" id="PF03807">
    <property type="entry name" value="F420_oxidored"/>
    <property type="match status" value="1"/>
</dbReference>
<dbReference type="InterPro" id="IPR037108">
    <property type="entry name" value="TM1727-like_C_sf"/>
</dbReference>
<dbReference type="Pfam" id="PF10728">
    <property type="entry name" value="DUF2520"/>
    <property type="match status" value="1"/>
</dbReference>
<reference evidence="3 4" key="1">
    <citation type="submission" date="2019-03" db="EMBL/GenBank/DDBJ databases">
        <title>Muricauda SCR12 sp.nov, a marine bacterium isolated from Pacific Ocean:the Okinawa trough.</title>
        <authorList>
            <person name="Liu L."/>
        </authorList>
    </citation>
    <scope>NUCLEOTIDE SEQUENCE [LARGE SCALE GENOMIC DNA]</scope>
    <source>
        <strain evidence="3 4">SCR12</strain>
    </source>
</reference>